<dbReference type="EMBL" id="GEDC01029449">
    <property type="protein sequence ID" value="JAS07849.1"/>
    <property type="molecule type" value="Transcribed_RNA"/>
</dbReference>
<feature type="domain" description="FP protein C-terminal" evidence="1">
    <location>
        <begin position="193"/>
        <end position="244"/>
    </location>
</feature>
<proteinExistence type="predicted"/>
<evidence type="ECO:0000259" key="1">
    <source>
        <dbReference type="Pfam" id="PF25298"/>
    </source>
</evidence>
<sequence>MNNIDKSEEEEISEKLDMLISEVRKIKAEQSDMMRSIDLCHLTLNSVTRELKMQCNKLDLCSGDVNFLRSEISFTVNKSNGKLISANDNQQYMRRNIIEIHNVPETNDEDVSQTVIKVISGFGLNLNTSNFCSAYRLPQNPYKPNDPRKISVKFVHHSDKECLMNKRKFKKVLKAKELGYDSSREIYLTDSLTAENRKLLALTREAKTEKGIRYIWTTDGKILIRRNEGGPVKVIRSREDIEAL</sequence>
<reference evidence="2" key="1">
    <citation type="submission" date="2015-12" db="EMBL/GenBank/DDBJ databases">
        <title>De novo transcriptome assembly of four potential Pierce s Disease insect vectors from Arizona vineyards.</title>
        <authorList>
            <person name="Tassone E.E."/>
        </authorList>
    </citation>
    <scope>NUCLEOTIDE SEQUENCE</scope>
</reference>
<gene>
    <name evidence="2" type="ORF">g.8548</name>
</gene>
<evidence type="ECO:0000313" key="2">
    <source>
        <dbReference type="EMBL" id="JAS07849.1"/>
    </source>
</evidence>
<dbReference type="Gene3D" id="3.30.70.1820">
    <property type="entry name" value="L1 transposable element, RRM domain"/>
    <property type="match status" value="1"/>
</dbReference>
<protein>
    <recommendedName>
        <fullName evidence="1">FP protein C-terminal domain-containing protein</fullName>
    </recommendedName>
</protein>
<name>A0A1B6C3I0_9HEMI</name>
<organism evidence="2">
    <name type="scientific">Clastoptera arizonana</name>
    <name type="common">Arizona spittle bug</name>
    <dbReference type="NCBI Taxonomy" id="38151"/>
    <lineage>
        <taxon>Eukaryota</taxon>
        <taxon>Metazoa</taxon>
        <taxon>Ecdysozoa</taxon>
        <taxon>Arthropoda</taxon>
        <taxon>Hexapoda</taxon>
        <taxon>Insecta</taxon>
        <taxon>Pterygota</taxon>
        <taxon>Neoptera</taxon>
        <taxon>Paraneoptera</taxon>
        <taxon>Hemiptera</taxon>
        <taxon>Auchenorrhyncha</taxon>
        <taxon>Cercopoidea</taxon>
        <taxon>Clastopteridae</taxon>
        <taxon>Clastoptera</taxon>
    </lineage>
</organism>
<accession>A0A1B6C3I0</accession>
<dbReference type="AlphaFoldDB" id="A0A1B6C3I0"/>
<dbReference type="Pfam" id="PF25298">
    <property type="entry name" value="Baculo_FP_2nd"/>
    <property type="match status" value="1"/>
</dbReference>
<dbReference type="InterPro" id="IPR057251">
    <property type="entry name" value="FP_C"/>
</dbReference>